<accession>A0A7W8ZJZ6</accession>
<name>A0A7W8ZJZ6_9SPHI</name>
<dbReference type="EMBL" id="JACHCE010000002">
    <property type="protein sequence ID" value="MBB5635426.1"/>
    <property type="molecule type" value="Genomic_DNA"/>
</dbReference>
<dbReference type="Gene3D" id="3.40.710.10">
    <property type="entry name" value="DD-peptidase/beta-lactamase superfamily"/>
    <property type="match status" value="1"/>
</dbReference>
<dbReference type="Pfam" id="PF00144">
    <property type="entry name" value="Beta-lactamase"/>
    <property type="match status" value="1"/>
</dbReference>
<feature type="signal peptide" evidence="1">
    <location>
        <begin position="1"/>
        <end position="23"/>
    </location>
</feature>
<dbReference type="SUPFAM" id="SSF56601">
    <property type="entry name" value="beta-lactamase/transpeptidase-like"/>
    <property type="match status" value="1"/>
</dbReference>
<organism evidence="3 4">
    <name type="scientific">Pedobacter cryoconitis</name>
    <dbReference type="NCBI Taxonomy" id="188932"/>
    <lineage>
        <taxon>Bacteria</taxon>
        <taxon>Pseudomonadati</taxon>
        <taxon>Bacteroidota</taxon>
        <taxon>Sphingobacteriia</taxon>
        <taxon>Sphingobacteriales</taxon>
        <taxon>Sphingobacteriaceae</taxon>
        <taxon>Pedobacter</taxon>
    </lineage>
</organism>
<feature type="domain" description="Beta-lactamase-related" evidence="2">
    <location>
        <begin position="48"/>
        <end position="323"/>
    </location>
</feature>
<dbReference type="InterPro" id="IPR001466">
    <property type="entry name" value="Beta-lactam-related"/>
</dbReference>
<dbReference type="AlphaFoldDB" id="A0A7W8ZJZ6"/>
<dbReference type="InterPro" id="IPR050491">
    <property type="entry name" value="AmpC-like"/>
</dbReference>
<dbReference type="Proteomes" id="UP000537204">
    <property type="component" value="Unassembled WGS sequence"/>
</dbReference>
<reference evidence="3 4" key="1">
    <citation type="submission" date="2020-08" db="EMBL/GenBank/DDBJ databases">
        <title>Genomic Encyclopedia of Type Strains, Phase IV (KMG-V): Genome sequencing to study the core and pangenomes of soil and plant-associated prokaryotes.</title>
        <authorList>
            <person name="Whitman W."/>
        </authorList>
    </citation>
    <scope>NUCLEOTIDE SEQUENCE [LARGE SCALE GENOMIC DNA]</scope>
    <source>
        <strain evidence="3 4">S3M1</strain>
    </source>
</reference>
<protein>
    <submittedName>
        <fullName evidence="3">CubicO group peptidase (Beta-lactamase class C family)</fullName>
    </submittedName>
</protein>
<evidence type="ECO:0000256" key="1">
    <source>
        <dbReference type="SAM" id="SignalP"/>
    </source>
</evidence>
<comment type="caution">
    <text evidence="3">The sequence shown here is derived from an EMBL/GenBank/DDBJ whole genome shotgun (WGS) entry which is preliminary data.</text>
</comment>
<dbReference type="InterPro" id="IPR012338">
    <property type="entry name" value="Beta-lactam/transpept-like"/>
</dbReference>
<evidence type="ECO:0000259" key="2">
    <source>
        <dbReference type="Pfam" id="PF00144"/>
    </source>
</evidence>
<gene>
    <name evidence="3" type="ORF">HDE68_001314</name>
</gene>
<evidence type="ECO:0000313" key="4">
    <source>
        <dbReference type="Proteomes" id="UP000537204"/>
    </source>
</evidence>
<dbReference type="PANTHER" id="PTHR46825:SF9">
    <property type="entry name" value="BETA-LACTAMASE-RELATED DOMAIN-CONTAINING PROTEIN"/>
    <property type="match status" value="1"/>
</dbReference>
<feature type="chain" id="PRO_5030781430" evidence="1">
    <location>
        <begin position="24"/>
        <end position="344"/>
    </location>
</feature>
<evidence type="ECO:0000313" key="3">
    <source>
        <dbReference type="EMBL" id="MBB5635426.1"/>
    </source>
</evidence>
<sequence length="344" mass="38748">MPFNRFSCLLLLILIVRSTPSFSQSAAPAFQRIDSLLKAKSSKPFNGVIIIAKEGKTLYENQNGSPVPGQKKLFKETDQFVIGSISKQITAVLVLRELDKKRLNLRDPIRKYLPELEMPWADTVTIHQLLTHTHGITALNEPLAYPAGTKFNYSTIGYQLLAKIVAKTSGKSFPELSDELFITCGMENTFDSNLKKHKRLVNGYIEKENGKLHLQTSPLKDFTPAATFISTARDLVLWNTALHLGKLLSPETYQLMITPYATRQHAFLGKTDYGYGPTITTTDRLLQIGQTGYIPGFVSMDYYFPKTKTSIIMLENTAWSLDDLSKTFSYHLQALKFLKEALLK</sequence>
<dbReference type="RefSeq" id="WP_183880155.1">
    <property type="nucleotide sequence ID" value="NZ_JACHCE010000002.1"/>
</dbReference>
<keyword evidence="1" id="KW-0732">Signal</keyword>
<dbReference type="PANTHER" id="PTHR46825">
    <property type="entry name" value="D-ALANYL-D-ALANINE-CARBOXYPEPTIDASE/ENDOPEPTIDASE AMPH"/>
    <property type="match status" value="1"/>
</dbReference>
<proteinExistence type="predicted"/>